<dbReference type="eggNOG" id="COG0577">
    <property type="taxonomic scope" value="Bacteria"/>
</dbReference>
<feature type="transmembrane region" description="Helical" evidence="1">
    <location>
        <begin position="526"/>
        <end position="543"/>
    </location>
</feature>
<dbReference type="InParanoid" id="Q01S75"/>
<protein>
    <submittedName>
        <fullName evidence="2">Uncharacterized protein</fullName>
    </submittedName>
</protein>
<accession>Q01S75</accession>
<feature type="transmembrane region" description="Helical" evidence="1">
    <location>
        <begin position="204"/>
        <end position="228"/>
    </location>
</feature>
<feature type="transmembrane region" description="Helical" evidence="1">
    <location>
        <begin position="130"/>
        <end position="155"/>
    </location>
</feature>
<feature type="transmembrane region" description="Helical" evidence="1">
    <location>
        <begin position="38"/>
        <end position="58"/>
    </location>
</feature>
<dbReference type="STRING" id="234267.Acid_6573"/>
<evidence type="ECO:0000256" key="1">
    <source>
        <dbReference type="SAM" id="Phobius"/>
    </source>
</evidence>
<dbReference type="HOGENOM" id="CLU_492406_0_0_0"/>
<feature type="transmembrane region" description="Helical" evidence="1">
    <location>
        <begin position="498"/>
        <end position="520"/>
    </location>
</feature>
<keyword evidence="1" id="KW-0472">Membrane</keyword>
<dbReference type="AlphaFoldDB" id="Q01S75"/>
<organism evidence="2">
    <name type="scientific">Solibacter usitatus (strain Ellin6076)</name>
    <dbReference type="NCBI Taxonomy" id="234267"/>
    <lineage>
        <taxon>Bacteria</taxon>
        <taxon>Pseudomonadati</taxon>
        <taxon>Acidobacteriota</taxon>
        <taxon>Terriglobia</taxon>
        <taxon>Bryobacterales</taxon>
        <taxon>Solibacteraceae</taxon>
        <taxon>Candidatus Solibacter</taxon>
    </lineage>
</organism>
<feature type="transmembrane region" description="Helical" evidence="1">
    <location>
        <begin position="430"/>
        <end position="453"/>
    </location>
</feature>
<feature type="transmembrane region" description="Helical" evidence="1">
    <location>
        <begin position="347"/>
        <end position="371"/>
    </location>
</feature>
<evidence type="ECO:0000313" key="2">
    <source>
        <dbReference type="EMBL" id="ABJ87495.1"/>
    </source>
</evidence>
<keyword evidence="1" id="KW-0812">Transmembrane</keyword>
<feature type="transmembrane region" description="Helical" evidence="1">
    <location>
        <begin position="266"/>
        <end position="287"/>
    </location>
</feature>
<name>Q01S75_SOLUE</name>
<keyword evidence="1" id="KW-1133">Transmembrane helix</keyword>
<reference evidence="2" key="1">
    <citation type="submission" date="2006-10" db="EMBL/GenBank/DDBJ databases">
        <title>Complete sequence of Solibacter usitatus Ellin6076.</title>
        <authorList>
            <consortium name="US DOE Joint Genome Institute"/>
            <person name="Copeland A."/>
            <person name="Lucas S."/>
            <person name="Lapidus A."/>
            <person name="Barry K."/>
            <person name="Detter J.C."/>
            <person name="Glavina del Rio T."/>
            <person name="Hammon N."/>
            <person name="Israni S."/>
            <person name="Dalin E."/>
            <person name="Tice H."/>
            <person name="Pitluck S."/>
            <person name="Thompson L.S."/>
            <person name="Brettin T."/>
            <person name="Bruce D."/>
            <person name="Han C."/>
            <person name="Tapia R."/>
            <person name="Gilna P."/>
            <person name="Schmutz J."/>
            <person name="Larimer F."/>
            <person name="Land M."/>
            <person name="Hauser L."/>
            <person name="Kyrpides N."/>
            <person name="Mikhailova N."/>
            <person name="Janssen P.H."/>
            <person name="Kuske C.R."/>
            <person name="Richardson P."/>
        </authorList>
    </citation>
    <scope>NUCLEOTIDE SEQUENCE</scope>
    <source>
        <strain evidence="2">Ellin6076</strain>
    </source>
</reference>
<gene>
    <name evidence="2" type="ordered locus">Acid_6573</name>
</gene>
<feature type="transmembrane region" description="Helical" evidence="1">
    <location>
        <begin position="78"/>
        <end position="98"/>
    </location>
</feature>
<feature type="transmembrane region" description="Helical" evidence="1">
    <location>
        <begin position="459"/>
        <end position="478"/>
    </location>
</feature>
<sequence length="567" mass="62125">MTTLKDRGQQYCELTRLFAGRFLENDLICVDGDTRGTLIGVLSLLIAPGVFLPLLEYLQFGSYPLGFAAWQARDAVAVPHKLLHIALSMTALGLFTVFEWDAMLPDRRDVAVLRPFPVGLPTMFAAKVSALFLFWAVFTLAVDAISDVFFSAAVVQNAPDSVFLRSIAAHGAALVTANLFVFLAMIGVQALLMSALGPARFRRFAPYAQFVLIAGILTLFFFSIGWAFGLRPDAPPSPLIRALPAYWFLGLDQVLVGLPQPVFEALAGYVAPAILMAAAIAAGAYSFSYRRSVHDVFEAQEHVAAQPGRLARWMERIINERLLGSPGERAAYLFVWHTLMRSRSHRLLVAAWTGTGVALVLQGITGALAAGHSDWWRVIEGPLLPVPVVLPLFLVTGLRYAFTVPAELRANWVFQQGCGAPAEYLAGARAAALTLAMTPFALLLPIFGGVWGWRTGGLHVLFGAVVAWLLLEAQMAGLEKLPFTCSYVPGKANVRSWWTLYLGAYLIYTGGLCWIDLKILQEPSRVVWFLAAAWCVHFGIGRYRSRDLLLSFDERPAPAVLTLELRG</sequence>
<proteinExistence type="predicted"/>
<dbReference type="OrthoDB" id="105452at2"/>
<feature type="transmembrane region" description="Helical" evidence="1">
    <location>
        <begin position="167"/>
        <end position="192"/>
    </location>
</feature>
<dbReference type="EMBL" id="CP000473">
    <property type="protein sequence ID" value="ABJ87495.1"/>
    <property type="molecule type" value="Genomic_DNA"/>
</dbReference>
<dbReference type="KEGG" id="sus:Acid_6573"/>